<gene>
    <name evidence="3" type="ordered locus">TP03_0890</name>
</gene>
<evidence type="ECO:0000313" key="4">
    <source>
        <dbReference type="Proteomes" id="UP000001949"/>
    </source>
</evidence>
<sequence>MMTYTYLYIFILFECVKCADKQNKKLNRNGLSLVSYSDTDSDGEEDNFEVTQTNKVENQTELESAQPTQLYAPQRLQYIIRPQPQTYQPITHTQYYGPQEYPGYIVYDPGYQHYPQYQAYVLPAQQQPVPSDKQYLNKFNNIHYVPVSEPIPHAVPEQSIHYGPTQVVQPQYHGTGQPPQTIQPSKPTKSQPSRTDGPSKPTKLSEPTKSSGSDKELEPEDIEVEVGSDDEEPEEGAVGGVGVTLCKEITLLKKGKDGQLVKMIEGDYRKIHDNEYKARYLLYAKLEQLLYCGEIVYVHRAEIPYPTSFSHNKVVKMIVFRRLYSFMLARKRKGLWMVNGRKIPNYIRLYTQNSEGEDVELNEDHYYVDYTPSESFKYTFKQSVNFTKAIMNDLTWTKKPTDGRVVACAVTHHGSLMIFFKKYYEAYRKINGEYKIFYGKTERKFVK</sequence>
<dbReference type="KEGG" id="tpv:TP03_0890"/>
<keyword evidence="4" id="KW-1185">Reference proteome</keyword>
<protein>
    <submittedName>
        <fullName evidence="3">Uncharacterized protein</fullName>
    </submittedName>
</protein>
<keyword evidence="2" id="KW-0732">Signal</keyword>
<evidence type="ECO:0000256" key="1">
    <source>
        <dbReference type="SAM" id="MobiDB-lite"/>
    </source>
</evidence>
<dbReference type="eggNOG" id="ENOG502QSYS">
    <property type="taxonomic scope" value="Eukaryota"/>
</dbReference>
<accession>Q4MYF0</accession>
<feature type="compositionally biased region" description="Polar residues" evidence="1">
    <location>
        <begin position="168"/>
        <end position="196"/>
    </location>
</feature>
<organism evidence="3 4">
    <name type="scientific">Theileria parva</name>
    <name type="common">East coast fever infection agent</name>
    <dbReference type="NCBI Taxonomy" id="5875"/>
    <lineage>
        <taxon>Eukaryota</taxon>
        <taxon>Sar</taxon>
        <taxon>Alveolata</taxon>
        <taxon>Apicomplexa</taxon>
        <taxon>Aconoidasida</taxon>
        <taxon>Piroplasmida</taxon>
        <taxon>Theileriidae</taxon>
        <taxon>Theileria</taxon>
    </lineage>
</organism>
<dbReference type="Proteomes" id="UP000001949">
    <property type="component" value="Unassembled WGS sequence"/>
</dbReference>
<dbReference type="AlphaFoldDB" id="Q4MYF0"/>
<dbReference type="VEuPathDB" id="PiroplasmaDB:TpMuguga_03g00890"/>
<dbReference type="OMA" id="CSITHRR"/>
<dbReference type="GeneID" id="3499827"/>
<reference evidence="3 4" key="1">
    <citation type="journal article" date="2005" name="Science">
        <title>Genome sequence of Theileria parva, a bovine pathogen that transforms lymphocytes.</title>
        <authorList>
            <person name="Gardner M.J."/>
            <person name="Bishop R."/>
            <person name="Shah T."/>
            <person name="de Villiers E.P."/>
            <person name="Carlton J.M."/>
            <person name="Hall N."/>
            <person name="Ren Q."/>
            <person name="Paulsen I.T."/>
            <person name="Pain A."/>
            <person name="Berriman M."/>
            <person name="Wilson R.J.M."/>
            <person name="Sato S."/>
            <person name="Ralph S.A."/>
            <person name="Mann D.J."/>
            <person name="Xiong Z."/>
            <person name="Shallom S.J."/>
            <person name="Weidman J."/>
            <person name="Jiang L."/>
            <person name="Lynn J."/>
            <person name="Weaver B."/>
            <person name="Shoaibi A."/>
            <person name="Domingo A.R."/>
            <person name="Wasawo D."/>
            <person name="Crabtree J."/>
            <person name="Wortman J.R."/>
            <person name="Haas B."/>
            <person name="Angiuoli S.V."/>
            <person name="Creasy T.H."/>
            <person name="Lu C."/>
            <person name="Suh B."/>
            <person name="Silva J.C."/>
            <person name="Utterback T.R."/>
            <person name="Feldblyum T.V."/>
            <person name="Pertea M."/>
            <person name="Allen J."/>
            <person name="Nierman W.C."/>
            <person name="Taracha E.L.N."/>
            <person name="Salzberg S.L."/>
            <person name="White O.R."/>
            <person name="Fitzhugh H.A."/>
            <person name="Morzaria S."/>
            <person name="Venter J.C."/>
            <person name="Fraser C.M."/>
            <person name="Nene V."/>
        </authorList>
    </citation>
    <scope>NUCLEOTIDE SEQUENCE [LARGE SCALE GENOMIC DNA]</scope>
    <source>
        <strain evidence="3 4">Muguga</strain>
    </source>
</reference>
<proteinExistence type="predicted"/>
<dbReference type="RefSeq" id="XP_763015.1">
    <property type="nucleotide sequence ID" value="XM_757922.1"/>
</dbReference>
<dbReference type="InParanoid" id="Q4MYF0"/>
<feature type="signal peptide" evidence="2">
    <location>
        <begin position="1"/>
        <end position="18"/>
    </location>
</feature>
<name>Q4MYF0_THEPA</name>
<dbReference type="STRING" id="5875.Q4MYF0"/>
<feature type="compositionally biased region" description="Acidic residues" evidence="1">
    <location>
        <begin position="217"/>
        <end position="235"/>
    </location>
</feature>
<evidence type="ECO:0000256" key="2">
    <source>
        <dbReference type="SAM" id="SignalP"/>
    </source>
</evidence>
<dbReference type="EMBL" id="AAGK01000006">
    <property type="protein sequence ID" value="EAN30732.1"/>
    <property type="molecule type" value="Genomic_DNA"/>
</dbReference>
<evidence type="ECO:0000313" key="3">
    <source>
        <dbReference type="EMBL" id="EAN30732.1"/>
    </source>
</evidence>
<feature type="region of interest" description="Disordered" evidence="1">
    <location>
        <begin position="168"/>
        <end position="239"/>
    </location>
</feature>
<comment type="caution">
    <text evidence="3">The sequence shown here is derived from an EMBL/GenBank/DDBJ whole genome shotgun (WGS) entry which is preliminary data.</text>
</comment>
<feature type="chain" id="PRO_5004241382" evidence="2">
    <location>
        <begin position="19"/>
        <end position="447"/>
    </location>
</feature>